<sequence length="250" mass="28658">MLHEIYAHLKLVADSHTNFLLDILCLSATCQGLWEVGRPTMYRQIQRIASSFPWNGHRIICIGSHLDNCDIPENVFVTPEEEAEFTNDGETPLYEVNFATVEGKPFNLGWMFVKLGQRWPRYHYRIRNISAICHLTFYSPPPPMVRPTVLRNLTRKEYYLAVAVRNELAERLQEVGMSEALMPRICLSSDPSVSMSYDGAFHQGAWVGDRYDIVSSAEWQDATSWTDVSDHVLKDLEDIWKSESRPGVCS</sequence>
<evidence type="ECO:0000313" key="2">
    <source>
        <dbReference type="Proteomes" id="UP001362999"/>
    </source>
</evidence>
<dbReference type="EMBL" id="JAWWNJ010000025">
    <property type="protein sequence ID" value="KAK7030561.1"/>
    <property type="molecule type" value="Genomic_DNA"/>
</dbReference>
<accession>A0AAW0BWQ8</accession>
<keyword evidence="2" id="KW-1185">Reference proteome</keyword>
<reference evidence="1 2" key="1">
    <citation type="journal article" date="2024" name="J Genomics">
        <title>Draft genome sequencing and assembly of Favolaschia claudopus CIRM-BRFM 2984 isolated from oak limbs.</title>
        <authorList>
            <person name="Navarro D."/>
            <person name="Drula E."/>
            <person name="Chaduli D."/>
            <person name="Cazenave R."/>
            <person name="Ahrendt S."/>
            <person name="Wang J."/>
            <person name="Lipzen A."/>
            <person name="Daum C."/>
            <person name="Barry K."/>
            <person name="Grigoriev I.V."/>
            <person name="Favel A."/>
            <person name="Rosso M.N."/>
            <person name="Martin F."/>
        </authorList>
    </citation>
    <scope>NUCLEOTIDE SEQUENCE [LARGE SCALE GENOMIC DNA]</scope>
    <source>
        <strain evidence="1 2">CIRM-BRFM 2984</strain>
    </source>
</reference>
<dbReference type="AlphaFoldDB" id="A0AAW0BWQ8"/>
<evidence type="ECO:0000313" key="1">
    <source>
        <dbReference type="EMBL" id="KAK7030561.1"/>
    </source>
</evidence>
<dbReference type="Proteomes" id="UP001362999">
    <property type="component" value="Unassembled WGS sequence"/>
</dbReference>
<gene>
    <name evidence="1" type="ORF">R3P38DRAFT_2928123</name>
</gene>
<comment type="caution">
    <text evidence="1">The sequence shown here is derived from an EMBL/GenBank/DDBJ whole genome shotgun (WGS) entry which is preliminary data.</text>
</comment>
<name>A0AAW0BWQ8_9AGAR</name>
<proteinExistence type="predicted"/>
<protein>
    <submittedName>
        <fullName evidence="1">Uncharacterized protein</fullName>
    </submittedName>
</protein>
<organism evidence="1 2">
    <name type="scientific">Favolaschia claudopus</name>
    <dbReference type="NCBI Taxonomy" id="2862362"/>
    <lineage>
        <taxon>Eukaryota</taxon>
        <taxon>Fungi</taxon>
        <taxon>Dikarya</taxon>
        <taxon>Basidiomycota</taxon>
        <taxon>Agaricomycotina</taxon>
        <taxon>Agaricomycetes</taxon>
        <taxon>Agaricomycetidae</taxon>
        <taxon>Agaricales</taxon>
        <taxon>Marasmiineae</taxon>
        <taxon>Mycenaceae</taxon>
        <taxon>Favolaschia</taxon>
    </lineage>
</organism>